<feature type="domain" description="HTH crp-type" evidence="4">
    <location>
        <begin position="147"/>
        <end position="212"/>
    </location>
</feature>
<evidence type="ECO:0000259" key="4">
    <source>
        <dbReference type="Pfam" id="PF13545"/>
    </source>
</evidence>
<keyword evidence="6" id="KW-1185">Reference proteome</keyword>
<protein>
    <submittedName>
        <fullName evidence="5">Crp/Fnr family transcriptional regulator</fullName>
    </submittedName>
</protein>
<name>A0ABZ2G2B7_9SPHN</name>
<organism evidence="5 6">
    <name type="scientific">Sphingomonas kaistensis</name>
    <dbReference type="NCBI Taxonomy" id="298708"/>
    <lineage>
        <taxon>Bacteria</taxon>
        <taxon>Pseudomonadati</taxon>
        <taxon>Pseudomonadota</taxon>
        <taxon>Alphaproteobacteria</taxon>
        <taxon>Sphingomonadales</taxon>
        <taxon>Sphingomonadaceae</taxon>
        <taxon>Sphingomonas</taxon>
    </lineage>
</organism>
<evidence type="ECO:0000256" key="3">
    <source>
        <dbReference type="ARBA" id="ARBA00023163"/>
    </source>
</evidence>
<sequence length="249" mass="26712">MPLPERRPTGFLSRLCDSDFALLKPSLELVEVARGAMLVAMADVGDFAYFSQGPLISLSQGNTVEVALVGSEGVVGWPTLVGCAASPFEATVCGRDGWVFRVRGDHLRALIVARPSIGLMLVGFINAVGLQMAETIGAAASHSLERRLARWILLRHDRLGGDEIPVHHDGIALNLGTRRATITDTLHLLEGAGHVRGRRGRIIVRDRRGLESVAGGCYGSSEAFYRSVLGPFGKSLPSRADRVIGINSH</sequence>
<evidence type="ECO:0000256" key="1">
    <source>
        <dbReference type="ARBA" id="ARBA00023015"/>
    </source>
</evidence>
<dbReference type="SUPFAM" id="SSF46785">
    <property type="entry name" value="Winged helix' DNA-binding domain"/>
    <property type="match status" value="1"/>
</dbReference>
<accession>A0ABZ2G2B7</accession>
<dbReference type="SUPFAM" id="SSF51206">
    <property type="entry name" value="cAMP-binding domain-like"/>
    <property type="match status" value="1"/>
</dbReference>
<keyword evidence="1" id="KW-0805">Transcription regulation</keyword>
<dbReference type="InterPro" id="IPR012318">
    <property type="entry name" value="HTH_CRP"/>
</dbReference>
<reference evidence="5 6" key="1">
    <citation type="submission" date="2024-02" db="EMBL/GenBank/DDBJ databases">
        <title>Full genome sequence of Sphingomonas kaistensis.</title>
        <authorList>
            <person name="Poletto B.L."/>
            <person name="Silva G."/>
            <person name="Galante D."/>
            <person name="Campos K.R."/>
            <person name="Santos M.B.N."/>
            <person name="Sacchi C.T."/>
        </authorList>
    </citation>
    <scope>NUCLEOTIDE SEQUENCE [LARGE SCALE GENOMIC DNA]</scope>
    <source>
        <strain evidence="5 6">MA4R</strain>
    </source>
</reference>
<dbReference type="InterPro" id="IPR014710">
    <property type="entry name" value="RmlC-like_jellyroll"/>
</dbReference>
<evidence type="ECO:0000313" key="5">
    <source>
        <dbReference type="EMBL" id="WWM70718.1"/>
    </source>
</evidence>
<evidence type="ECO:0000256" key="2">
    <source>
        <dbReference type="ARBA" id="ARBA00023125"/>
    </source>
</evidence>
<dbReference type="Gene3D" id="2.60.120.10">
    <property type="entry name" value="Jelly Rolls"/>
    <property type="match status" value="1"/>
</dbReference>
<dbReference type="InterPro" id="IPR018490">
    <property type="entry name" value="cNMP-bd_dom_sf"/>
</dbReference>
<keyword evidence="3" id="KW-0804">Transcription</keyword>
<dbReference type="Pfam" id="PF13545">
    <property type="entry name" value="HTH_Crp_2"/>
    <property type="match status" value="1"/>
</dbReference>
<evidence type="ECO:0000313" key="6">
    <source>
        <dbReference type="Proteomes" id="UP001382935"/>
    </source>
</evidence>
<proteinExistence type="predicted"/>
<dbReference type="EMBL" id="CP145607">
    <property type="protein sequence ID" value="WWM70718.1"/>
    <property type="molecule type" value="Genomic_DNA"/>
</dbReference>
<dbReference type="Proteomes" id="UP001382935">
    <property type="component" value="Chromosome"/>
</dbReference>
<dbReference type="InterPro" id="IPR036390">
    <property type="entry name" value="WH_DNA-bd_sf"/>
</dbReference>
<dbReference type="RefSeq" id="WP_338503719.1">
    <property type="nucleotide sequence ID" value="NZ_CP145607.1"/>
</dbReference>
<gene>
    <name evidence="5" type="ORF">V6R86_08535</name>
</gene>
<keyword evidence="2" id="KW-0238">DNA-binding</keyword>